<dbReference type="Pfam" id="PF14521">
    <property type="entry name" value="Aspzincin_M35"/>
    <property type="match status" value="1"/>
</dbReference>
<dbReference type="Proteomes" id="UP001430193">
    <property type="component" value="Unassembled WGS sequence"/>
</dbReference>
<organism evidence="2 3">
    <name type="scientific">Dyella mobilis</name>
    <dbReference type="NCBI Taxonomy" id="1849582"/>
    <lineage>
        <taxon>Bacteria</taxon>
        <taxon>Pseudomonadati</taxon>
        <taxon>Pseudomonadota</taxon>
        <taxon>Gammaproteobacteria</taxon>
        <taxon>Lysobacterales</taxon>
        <taxon>Rhodanobacteraceae</taxon>
        <taxon>Dyella</taxon>
    </lineage>
</organism>
<evidence type="ECO:0000259" key="1">
    <source>
        <dbReference type="Pfam" id="PF14521"/>
    </source>
</evidence>
<keyword evidence="3" id="KW-1185">Reference proteome</keyword>
<sequence length="145" mass="15817">MTDHVMPLWAIAAMTFKLQSNEINLTCDACDGWSPDTAAHSTTSTPFLIYLCQKYFTLGTTGADSQGGTILHELTHFTYSFQENGCEPLPNDGVACQTQTITINGTGDYAYGTAAAAALAASNIHEARYNADNWEFFYENPTNLQ</sequence>
<comment type="caution">
    <text evidence="2">The sequence shown here is derived from an EMBL/GenBank/DDBJ whole genome shotgun (WGS) entry which is preliminary data.</text>
</comment>
<dbReference type="EMBL" id="JADIKF010000035">
    <property type="protein sequence ID" value="MBM7128681.1"/>
    <property type="molecule type" value="Genomic_DNA"/>
</dbReference>
<reference evidence="2" key="1">
    <citation type="submission" date="2020-10" db="EMBL/GenBank/DDBJ databases">
        <title>Phylogeny of dyella-like bacteria.</title>
        <authorList>
            <person name="Fu J."/>
        </authorList>
    </citation>
    <scope>NUCLEOTIDE SEQUENCE</scope>
    <source>
        <strain evidence="2">DHON07</strain>
    </source>
</reference>
<feature type="domain" description="Lysine-specific metallo-endopeptidase" evidence="1">
    <location>
        <begin position="18"/>
        <end position="139"/>
    </location>
</feature>
<dbReference type="RefSeq" id="WP_204630303.1">
    <property type="nucleotide sequence ID" value="NZ_BSOC01000006.1"/>
</dbReference>
<dbReference type="InterPro" id="IPR024079">
    <property type="entry name" value="MetalloPept_cat_dom_sf"/>
</dbReference>
<protein>
    <recommendedName>
        <fullName evidence="1">Lysine-specific metallo-endopeptidase domain-containing protein</fullName>
    </recommendedName>
</protein>
<evidence type="ECO:0000313" key="2">
    <source>
        <dbReference type="EMBL" id="MBM7128681.1"/>
    </source>
</evidence>
<evidence type="ECO:0000313" key="3">
    <source>
        <dbReference type="Proteomes" id="UP001430193"/>
    </source>
</evidence>
<dbReference type="Gene3D" id="3.40.390.10">
    <property type="entry name" value="Collagenase (Catalytic Domain)"/>
    <property type="match status" value="1"/>
</dbReference>
<dbReference type="SUPFAM" id="SSF55486">
    <property type="entry name" value="Metalloproteases ('zincins'), catalytic domain"/>
    <property type="match status" value="1"/>
</dbReference>
<dbReference type="InterPro" id="IPR029463">
    <property type="entry name" value="Lys_MEP"/>
</dbReference>
<name>A0ABS2KBW8_9GAMM</name>
<accession>A0ABS2KBW8</accession>
<gene>
    <name evidence="2" type="ORF">ISS99_04015</name>
</gene>
<proteinExistence type="predicted"/>